<reference evidence="1 2" key="2">
    <citation type="journal article" date="2016" name="Genome Announc.">
        <title>Complete Genome Sequence of Sphingopyxis macrogoltabida Strain 203N (NBRC 111659), a Polyethylene Glycol Degrader.</title>
        <authorList>
            <person name="Ohtsubo Y."/>
            <person name="Nonoyama S."/>
            <person name="Nagata Y."/>
            <person name="Numata M."/>
            <person name="Tsuchikane K."/>
            <person name="Hosoyama A."/>
            <person name="Yamazoe A."/>
            <person name="Tsuda M."/>
            <person name="Fujita N."/>
            <person name="Kawai F."/>
        </authorList>
    </citation>
    <scope>NUCLEOTIDE SEQUENCE [LARGE SCALE GENOMIC DNA]</scope>
    <source>
        <strain evidence="1 2">203N</strain>
    </source>
</reference>
<dbReference type="Proteomes" id="UP000076088">
    <property type="component" value="Chromosome"/>
</dbReference>
<proteinExistence type="predicted"/>
<reference evidence="2" key="1">
    <citation type="submission" date="2015-11" db="EMBL/GenBank/DDBJ databases">
        <title>Complete genome sequence of a polyethylene-glycol degrader Sphingopyxis macrogoltabida 203N (NBRC 111659).</title>
        <authorList>
            <person name="Yoshiyuki O."/>
            <person name="Shouta N."/>
            <person name="Nagata Y."/>
            <person name="Numata M."/>
            <person name="Tsuchikane K."/>
            <person name="Hosoyama A."/>
            <person name="Yamazoe A."/>
            <person name="Tsuda M."/>
            <person name="Fujita N."/>
            <person name="Kawai F."/>
        </authorList>
    </citation>
    <scope>NUCLEOTIDE SEQUENCE [LARGE SCALE GENOMIC DNA]</scope>
    <source>
        <strain evidence="2">203N</strain>
    </source>
</reference>
<gene>
    <name evidence="1" type="ORF">ATM17_15230</name>
</gene>
<dbReference type="KEGG" id="smaz:LH19_14640"/>
<accession>A0AAC9AVN2</accession>
<dbReference type="EMBL" id="CP013344">
    <property type="protein sequence ID" value="AMU90377.1"/>
    <property type="molecule type" value="Genomic_DNA"/>
</dbReference>
<evidence type="ECO:0000313" key="1">
    <source>
        <dbReference type="EMBL" id="AMU90377.1"/>
    </source>
</evidence>
<dbReference type="RefSeq" id="WP_054729159.1">
    <property type="nucleotide sequence ID" value="NZ_CP009429.1"/>
</dbReference>
<protein>
    <submittedName>
        <fullName evidence="1">Uncharacterized protein</fullName>
    </submittedName>
</protein>
<keyword evidence="2" id="KW-1185">Reference proteome</keyword>
<name>A0AAC9AVN2_SPHMC</name>
<organism evidence="1 2">
    <name type="scientific">Sphingopyxis macrogoltabida</name>
    <name type="common">Sphingomonas macrogoltabidus</name>
    <dbReference type="NCBI Taxonomy" id="33050"/>
    <lineage>
        <taxon>Bacteria</taxon>
        <taxon>Pseudomonadati</taxon>
        <taxon>Pseudomonadota</taxon>
        <taxon>Alphaproteobacteria</taxon>
        <taxon>Sphingomonadales</taxon>
        <taxon>Sphingomonadaceae</taxon>
        <taxon>Sphingopyxis</taxon>
    </lineage>
</organism>
<evidence type="ECO:0000313" key="2">
    <source>
        <dbReference type="Proteomes" id="UP000076088"/>
    </source>
</evidence>
<dbReference type="AlphaFoldDB" id="A0AAC9AVN2"/>
<sequence>MADRLKVMMKQKYDGELTPLLCTPDGTPLPGQVRVDIRTETDEPPSLTVEFTNFEFALPDPPAPGTAILPDGLPRYDA</sequence>